<dbReference type="AlphaFoldDB" id="A0A8S9QTE2"/>
<dbReference type="PANTHER" id="PTHR14379">
    <property type="entry name" value="LIMKAIN B LKAP"/>
    <property type="match status" value="1"/>
</dbReference>
<dbReference type="InterPro" id="IPR024768">
    <property type="entry name" value="Marf1"/>
</dbReference>
<name>A0A8S9QTE2_BRACR</name>
<reference evidence="1" key="1">
    <citation type="submission" date="2019-12" db="EMBL/GenBank/DDBJ databases">
        <title>Genome sequencing and annotation of Brassica cretica.</title>
        <authorList>
            <person name="Studholme D.J."/>
            <person name="Sarris P."/>
        </authorList>
    </citation>
    <scope>NUCLEOTIDE SEQUENCE</scope>
    <source>
        <strain evidence="1">PFS-109/04</strain>
        <tissue evidence="1">Leaf</tissue>
    </source>
</reference>
<dbReference type="EMBL" id="QGKX02001290">
    <property type="protein sequence ID" value="KAF3541494.1"/>
    <property type="molecule type" value="Genomic_DNA"/>
</dbReference>
<dbReference type="GO" id="GO:0010468">
    <property type="term" value="P:regulation of gene expression"/>
    <property type="evidence" value="ECO:0007669"/>
    <property type="project" value="InterPro"/>
</dbReference>
<proteinExistence type="predicted"/>
<dbReference type="Proteomes" id="UP000712600">
    <property type="component" value="Unassembled WGS sequence"/>
</dbReference>
<evidence type="ECO:0008006" key="3">
    <source>
        <dbReference type="Google" id="ProtNLM"/>
    </source>
</evidence>
<protein>
    <recommendedName>
        <fullName evidence="3">NYN domain-containing protein</fullName>
    </recommendedName>
</protein>
<accession>A0A8S9QTE2</accession>
<evidence type="ECO:0000313" key="1">
    <source>
        <dbReference type="EMBL" id="KAF3541494.1"/>
    </source>
</evidence>
<evidence type="ECO:0000313" key="2">
    <source>
        <dbReference type="Proteomes" id="UP000712600"/>
    </source>
</evidence>
<dbReference type="PANTHER" id="PTHR14379:SF59">
    <property type="entry name" value="NYN DOMAIN-CONTAINING PROTEIN"/>
    <property type="match status" value="1"/>
</dbReference>
<comment type="caution">
    <text evidence="1">The sequence shown here is derived from an EMBL/GenBank/DDBJ whole genome shotgun (WGS) entry which is preliminary data.</text>
</comment>
<dbReference type="CDD" id="cd10910">
    <property type="entry name" value="PIN_limkain_b1_N_like"/>
    <property type="match status" value="1"/>
</dbReference>
<dbReference type="GO" id="GO:0005777">
    <property type="term" value="C:peroxisome"/>
    <property type="evidence" value="ECO:0007669"/>
    <property type="project" value="InterPro"/>
</dbReference>
<gene>
    <name evidence="1" type="ORF">F2Q69_00018365</name>
</gene>
<sequence>MGEEGKIIEFESPTLLFWNMDDYPIPVDTTDDLGSVSSNMFGALQLMGFLGYMRMKVYSEQPNSEDWLKAEMCYVPKCKSYSAAVYELPDITLYIIRLTTSMGPGPLNVALIAKPNGELRRVLQCLKSRGHDVLLIDPPPCCPPLFSVESLLEHARLLDGATPRFKALLPDYLTAVFWDAEDYPFPLCSTPDEIYHSIASALLERGSSNKITIWAYLDDDKKGSWRDALLGGNKEWASRIYFLPGGDNSSRRDRMLNDIYLWVRDSSPRWNKRSHEASLVIFSDQFNDDSYYTHMLQKLSKRGYNLLLVTPTQDIKEPESPEWPGLLIDEGSYCFGD</sequence>
<organism evidence="1 2">
    <name type="scientific">Brassica cretica</name>
    <name type="common">Mustard</name>
    <dbReference type="NCBI Taxonomy" id="69181"/>
    <lineage>
        <taxon>Eukaryota</taxon>
        <taxon>Viridiplantae</taxon>
        <taxon>Streptophyta</taxon>
        <taxon>Embryophyta</taxon>
        <taxon>Tracheophyta</taxon>
        <taxon>Spermatophyta</taxon>
        <taxon>Magnoliopsida</taxon>
        <taxon>eudicotyledons</taxon>
        <taxon>Gunneridae</taxon>
        <taxon>Pentapetalae</taxon>
        <taxon>rosids</taxon>
        <taxon>malvids</taxon>
        <taxon>Brassicales</taxon>
        <taxon>Brassicaceae</taxon>
        <taxon>Brassiceae</taxon>
        <taxon>Brassica</taxon>
    </lineage>
</organism>